<feature type="transmembrane region" description="Helical" evidence="8">
    <location>
        <begin position="57"/>
        <end position="76"/>
    </location>
</feature>
<dbReference type="GO" id="GO:0008519">
    <property type="term" value="F:ammonium channel activity"/>
    <property type="evidence" value="ECO:0007669"/>
    <property type="project" value="InterPro"/>
</dbReference>
<evidence type="ECO:0000256" key="2">
    <source>
        <dbReference type="ARBA" id="ARBA00005887"/>
    </source>
</evidence>
<dbReference type="Gene3D" id="1.10.3430.10">
    <property type="entry name" value="Ammonium transporter AmtB like domains"/>
    <property type="match status" value="1"/>
</dbReference>
<feature type="transmembrane region" description="Helical" evidence="8">
    <location>
        <begin position="182"/>
        <end position="201"/>
    </location>
</feature>
<dbReference type="InterPro" id="IPR024041">
    <property type="entry name" value="NH4_transpt_AmtB-like_dom"/>
</dbReference>
<evidence type="ECO:0000256" key="6">
    <source>
        <dbReference type="ARBA" id="ARBA00023136"/>
    </source>
</evidence>
<dbReference type="STRING" id="180498.A0A067JLF9"/>
<feature type="transmembrane region" description="Helical" evidence="8">
    <location>
        <begin position="388"/>
        <end position="413"/>
    </location>
</feature>
<dbReference type="InterPro" id="IPR002229">
    <property type="entry name" value="RhesusRHD"/>
</dbReference>
<dbReference type="PANTHER" id="PTHR43029:SF28">
    <property type="entry name" value="AMMONIUM TRANSPORTER 2 MEMBER 4"/>
    <property type="match status" value="1"/>
</dbReference>
<dbReference type="InterPro" id="IPR029020">
    <property type="entry name" value="Ammonium/urea_transptr"/>
</dbReference>
<dbReference type="InterPro" id="IPR001905">
    <property type="entry name" value="Ammonium_transpt"/>
</dbReference>
<protein>
    <recommendedName>
        <fullName evidence="8">Ammonium transporter</fullName>
    </recommendedName>
</protein>
<evidence type="ECO:0000256" key="1">
    <source>
        <dbReference type="ARBA" id="ARBA00004651"/>
    </source>
</evidence>
<organism evidence="10 11">
    <name type="scientific">Jatropha curcas</name>
    <name type="common">Barbados nut</name>
    <dbReference type="NCBI Taxonomy" id="180498"/>
    <lineage>
        <taxon>Eukaryota</taxon>
        <taxon>Viridiplantae</taxon>
        <taxon>Streptophyta</taxon>
        <taxon>Embryophyta</taxon>
        <taxon>Tracheophyta</taxon>
        <taxon>Spermatophyta</taxon>
        <taxon>Magnoliopsida</taxon>
        <taxon>eudicotyledons</taxon>
        <taxon>Gunneridae</taxon>
        <taxon>Pentapetalae</taxon>
        <taxon>rosids</taxon>
        <taxon>fabids</taxon>
        <taxon>Malpighiales</taxon>
        <taxon>Euphorbiaceae</taxon>
        <taxon>Crotonoideae</taxon>
        <taxon>Jatropheae</taxon>
        <taxon>Jatropha</taxon>
    </lineage>
</organism>
<feature type="transmembrane region" description="Helical" evidence="8">
    <location>
        <begin position="23"/>
        <end position="45"/>
    </location>
</feature>
<comment type="caution">
    <text evidence="8">Lacks conserved residue(s) required for the propagation of feature annotation.</text>
</comment>
<dbReference type="InterPro" id="IPR018047">
    <property type="entry name" value="Ammonium_transpt_CS"/>
</dbReference>
<dbReference type="PRINTS" id="PR00342">
    <property type="entry name" value="RHESUSRHD"/>
</dbReference>
<dbReference type="FunFam" id="1.10.3430.10:FF:000005">
    <property type="entry name" value="Ammonium transporter"/>
    <property type="match status" value="1"/>
</dbReference>
<evidence type="ECO:0000313" key="11">
    <source>
        <dbReference type="Proteomes" id="UP000027138"/>
    </source>
</evidence>
<dbReference type="EMBL" id="KK915213">
    <property type="protein sequence ID" value="KDP23658.1"/>
    <property type="molecule type" value="Genomic_DNA"/>
</dbReference>
<feature type="transmembrane region" description="Helical" evidence="8">
    <location>
        <begin position="105"/>
        <end position="129"/>
    </location>
</feature>
<feature type="transmembrane region" description="Helical" evidence="8">
    <location>
        <begin position="330"/>
        <end position="353"/>
    </location>
</feature>
<dbReference type="GO" id="GO:0005886">
    <property type="term" value="C:plasma membrane"/>
    <property type="evidence" value="ECO:0007669"/>
    <property type="project" value="UniProtKB-SubCell"/>
</dbReference>
<evidence type="ECO:0000256" key="3">
    <source>
        <dbReference type="ARBA" id="ARBA00022448"/>
    </source>
</evidence>
<feature type="transmembrane region" description="Helical" evidence="8">
    <location>
        <begin position="213"/>
        <end position="230"/>
    </location>
</feature>
<comment type="subcellular location">
    <subcellularLocation>
        <location evidence="1 8">Cell membrane</location>
        <topology evidence="1 8">Multi-pass membrane protein</topology>
    </subcellularLocation>
</comment>
<dbReference type="AlphaFoldDB" id="A0A067JLF9"/>
<accession>A0A067JLF9</accession>
<keyword evidence="6 8" id="KW-0472">Membrane</keyword>
<dbReference type="PROSITE" id="PS01219">
    <property type="entry name" value="AMMONIUM_TRANSP"/>
    <property type="match status" value="1"/>
</dbReference>
<evidence type="ECO:0000256" key="7">
    <source>
        <dbReference type="ARBA" id="ARBA00023177"/>
    </source>
</evidence>
<dbReference type="PANTHER" id="PTHR43029">
    <property type="entry name" value="AMMONIUM TRANSPORTER MEP2"/>
    <property type="match status" value="1"/>
</dbReference>
<dbReference type="Proteomes" id="UP000027138">
    <property type="component" value="Unassembled WGS sequence"/>
</dbReference>
<keyword evidence="3 8" id="KW-0813">Transport</keyword>
<name>A0A067JLF9_JATCU</name>
<evidence type="ECO:0000259" key="9">
    <source>
        <dbReference type="Pfam" id="PF00909"/>
    </source>
</evidence>
<reference evidence="10 11" key="1">
    <citation type="journal article" date="2014" name="PLoS ONE">
        <title>Global Analysis of Gene Expression Profiles in Physic Nut (Jatropha curcas L.) Seedlings Exposed to Salt Stress.</title>
        <authorList>
            <person name="Zhang L."/>
            <person name="Zhang C."/>
            <person name="Wu P."/>
            <person name="Chen Y."/>
            <person name="Li M."/>
            <person name="Jiang H."/>
            <person name="Wu G."/>
        </authorList>
    </citation>
    <scope>NUCLEOTIDE SEQUENCE [LARGE SCALE GENOMIC DNA]</scope>
    <source>
        <strain evidence="11">cv. GZQX0401</strain>
        <tissue evidence="10">Young leaves</tissue>
    </source>
</reference>
<comment type="similarity">
    <text evidence="2 8">Belongs to the ammonia transporter channel (TC 1.A.11.2) family.</text>
</comment>
<dbReference type="OrthoDB" id="534912at2759"/>
<keyword evidence="7 8" id="KW-0924">Ammonia transport</keyword>
<keyword evidence="5 8" id="KW-1133">Transmembrane helix</keyword>
<dbReference type="SUPFAM" id="SSF111352">
    <property type="entry name" value="Ammonium transporter"/>
    <property type="match status" value="1"/>
</dbReference>
<evidence type="ECO:0000313" key="10">
    <source>
        <dbReference type="EMBL" id="KDP23658.1"/>
    </source>
</evidence>
<sequence>MELPSNLIADEASPEWMNKGDNAWQLTAATLVGLQSIPGLVILFGSVVKKRWAINSAFMSFYAFASVLVCWVLWGYRMSFGEKLFLFVGKPALALDEKFLLGRPFLGYFPTATMVFFQGVFACITVILLGGCLLGRMNFRAWVLFVPFWLTLSYTVGAFSIWCPDGWLAKLGIIDFSGGYVIHLSAGVAGFTAAFWVGPRSEKDRENFEPNKIILMLAGAGLLWMGWSGFNGGGPFVASVDSSLAVLNTHVCTATSILTWLLLDNLLSAKPSVVGAVQGMITGLVCITPAAGVVQGWAAMLMGIISGSIPRYTMMILHKKVKFLQQVDDPIAIFHTHAIAGSLGGILTGFFAVPKLCRLFYMVPDWKKYIGLAYGLQNGRTSAGLRQLGIQLVGISFVICLNIVSTSIICWFIRLIVPLRLSDDELQIGDDAIHGEKAFALWSDMRTISIIRFMMQKKSYPI</sequence>
<evidence type="ECO:0000256" key="4">
    <source>
        <dbReference type="ARBA" id="ARBA00022692"/>
    </source>
</evidence>
<proteinExistence type="inferred from homology"/>
<keyword evidence="11" id="KW-1185">Reference proteome</keyword>
<feature type="transmembrane region" description="Helical" evidence="8">
    <location>
        <begin position="242"/>
        <end position="263"/>
    </location>
</feature>
<keyword evidence="4 8" id="KW-0812">Transmembrane</keyword>
<dbReference type="Pfam" id="PF00909">
    <property type="entry name" value="Ammonium_transp"/>
    <property type="match status" value="1"/>
</dbReference>
<feature type="transmembrane region" description="Helical" evidence="8">
    <location>
        <begin position="141"/>
        <end position="162"/>
    </location>
</feature>
<gene>
    <name evidence="10" type="ORF">JCGZ_23491</name>
</gene>
<feature type="domain" description="Ammonium transporter AmtB-like" evidence="9">
    <location>
        <begin position="23"/>
        <end position="438"/>
    </location>
</feature>
<evidence type="ECO:0000256" key="5">
    <source>
        <dbReference type="ARBA" id="ARBA00022989"/>
    </source>
</evidence>
<dbReference type="NCBIfam" id="TIGR00836">
    <property type="entry name" value="amt"/>
    <property type="match status" value="1"/>
</dbReference>
<evidence type="ECO:0000256" key="8">
    <source>
        <dbReference type="RuleBase" id="RU362002"/>
    </source>
</evidence>